<evidence type="ECO:0000313" key="2">
    <source>
        <dbReference type="EMBL" id="KCW44450.1"/>
    </source>
</evidence>
<reference evidence="1" key="4">
    <citation type="submission" date="2023-07" db="EMBL/GenBank/DDBJ databases">
        <authorList>
            <person name="Myburg A.A."/>
            <person name="Grattapaglia D."/>
            <person name="Tuskan G.A."/>
            <person name="Hellsten U."/>
            <person name="Hayes R.D."/>
            <person name="Grimwood J."/>
            <person name="Jenkins J."/>
            <person name="Lindquist E."/>
            <person name="Tice H."/>
            <person name="Bauer D."/>
            <person name="Goodstein D.M."/>
            <person name="Dubchak I."/>
            <person name="Poliakov A."/>
            <person name="Mizrachi E."/>
            <person name="Kullan A.R."/>
            <person name="Hussey S.G."/>
            <person name="Pinard D."/>
            <person name="Van D.M."/>
            <person name="Singh P."/>
            <person name="Van J.I."/>
            <person name="Silva-Junior O.B."/>
            <person name="Togawa R.C."/>
            <person name="Pappas M.R."/>
            <person name="Faria D.A."/>
            <person name="Sansaloni C.P."/>
            <person name="Petroli C.D."/>
            <person name="Yang X."/>
            <person name="Ranjan P."/>
            <person name="Tschaplinski T.J."/>
            <person name="Ye C.Y."/>
            <person name="Li T."/>
            <person name="Sterck L."/>
            <person name="Vanneste K."/>
            <person name="Murat F."/>
            <person name="Soler M."/>
            <person name="Clemente H.S."/>
            <person name="Saidi N."/>
            <person name="Cassan-Wang H."/>
            <person name="Dunand C."/>
            <person name="Hefer C.A."/>
            <person name="Bornberg-Bauer E."/>
            <person name="Kersting A.R."/>
            <person name="Vining K."/>
            <person name="Amarasinghe V."/>
            <person name="Ranik M."/>
            <person name="Naithani S."/>
            <person name="Elser J."/>
            <person name="Boyd A.E."/>
            <person name="Liston A."/>
            <person name="Spatafora J.W."/>
            <person name="Dharmwardhana P."/>
            <person name="Raja R."/>
            <person name="Sullivan C."/>
            <person name="Romanel E."/>
            <person name="Alves-Ferreira M."/>
            <person name="Kulheim C."/>
            <person name="Foley W."/>
            <person name="Carocha V."/>
            <person name="Paiva J."/>
            <person name="Kudrna D."/>
            <person name="Brommonschenkel S.H."/>
            <person name="Pasquali G."/>
            <person name="Byrne M."/>
            <person name="Rigault P."/>
            <person name="Tibbits J."/>
            <person name="Spokevicius A."/>
            <person name="Jones R.C."/>
            <person name="Steane D.A."/>
            <person name="Vaillancourt R.E."/>
            <person name="Potts B.M."/>
            <person name="Joubert F."/>
            <person name="Barry K."/>
            <person name="Pappas G.J."/>
            <person name="Strauss S.H."/>
            <person name="Jaiswal P."/>
            <person name="Grima-Pettenati J."/>
            <person name="Salse J."/>
            <person name="Van D.P."/>
            <person name="Rokhsar D.S."/>
            <person name="Schmutz J."/>
        </authorList>
    </citation>
    <scope>NUCLEOTIDE SEQUENCE</scope>
    <source>
        <tissue evidence="1">Leaf extractions</tissue>
    </source>
</reference>
<dbReference type="EMBL" id="MU848786">
    <property type="protein sequence ID" value="KAK2632063.1"/>
    <property type="molecule type" value="Genomic_DNA"/>
</dbReference>
<dbReference type="Gramene" id="KCW44450">
    <property type="protein sequence ID" value="KCW44450"/>
    <property type="gene ID" value="EUGRSUZ_L02053"/>
</dbReference>
<dbReference type="AlphaFoldDB" id="A0A058ZTW7"/>
<name>A0A058ZTW7_EUCGR</name>
<keyword evidence="3" id="KW-1185">Reference proteome</keyword>
<evidence type="ECO:0000313" key="1">
    <source>
        <dbReference type="EMBL" id="KAK2632063.1"/>
    </source>
</evidence>
<dbReference type="InParanoid" id="A0A058ZTW7"/>
<reference evidence="2" key="1">
    <citation type="submission" date="2013-07" db="EMBL/GenBank/DDBJ databases">
        <title>The genome of Eucalyptus grandis.</title>
        <authorList>
            <person name="Schmutz J."/>
            <person name="Hayes R."/>
            <person name="Myburg A."/>
            <person name="Tuskan G."/>
            <person name="Grattapaglia D."/>
            <person name="Rokhsar D.S."/>
        </authorList>
    </citation>
    <scope>NUCLEOTIDE SEQUENCE</scope>
    <source>
        <tissue evidence="2">Leaf extractions</tissue>
    </source>
</reference>
<gene>
    <name evidence="2" type="ORF">EUGRSUZ_L02053</name>
</gene>
<sequence length="72" mass="8449">MQPLPYARSKQSWLCSFLIGSEQAILFRKFEKEISSTTAQSDLRIRILRKRQILINLELKTTILLCIPFVRP</sequence>
<dbReference type="Proteomes" id="UP000030711">
    <property type="component" value="Unassembled WGS sequence"/>
</dbReference>
<reference evidence="1" key="2">
    <citation type="journal article" date="2014" name="Nature">
        <title>The genome of Eucalyptus grandis.</title>
        <authorList>
            <person name="Myburg A.A."/>
            <person name="Grattapaglia D."/>
            <person name="Tuskan G.A."/>
            <person name="Hellsten U."/>
            <person name="Hayes R.D."/>
            <person name="Grimwood J."/>
            <person name="Jenkins J."/>
            <person name="Lindquist E."/>
            <person name="Tice H."/>
            <person name="Bauer D."/>
            <person name="Goodstein D.M."/>
            <person name="Dubchak I."/>
            <person name="Poliakov A."/>
            <person name="Mizrachi E."/>
            <person name="Kullan A.R."/>
            <person name="Hussey S.G."/>
            <person name="Pinard D."/>
            <person name="van der Merwe K."/>
            <person name="Singh P."/>
            <person name="van Jaarsveld I."/>
            <person name="Silva-Junior O.B."/>
            <person name="Togawa R.C."/>
            <person name="Pappas M.R."/>
            <person name="Faria D.A."/>
            <person name="Sansaloni C.P."/>
            <person name="Petroli C.D."/>
            <person name="Yang X."/>
            <person name="Ranjan P."/>
            <person name="Tschaplinski T.J."/>
            <person name="Ye C.Y."/>
            <person name="Li T."/>
            <person name="Sterck L."/>
            <person name="Vanneste K."/>
            <person name="Murat F."/>
            <person name="Soler M."/>
            <person name="Clemente H.S."/>
            <person name="Saidi N."/>
            <person name="Cassan-Wang H."/>
            <person name="Dunand C."/>
            <person name="Hefer C.A."/>
            <person name="Bornberg-Bauer E."/>
            <person name="Kersting A.R."/>
            <person name="Vining K."/>
            <person name="Amarasinghe V."/>
            <person name="Ranik M."/>
            <person name="Naithani S."/>
            <person name="Elser J."/>
            <person name="Boyd A.E."/>
            <person name="Liston A."/>
            <person name="Spatafora J.W."/>
            <person name="Dharmwardhana P."/>
            <person name="Raja R."/>
            <person name="Sullivan C."/>
            <person name="Romanel E."/>
            <person name="Alves-Ferreira M."/>
            <person name="Kulheim C."/>
            <person name="Foley W."/>
            <person name="Carocha V."/>
            <person name="Paiva J."/>
            <person name="Kudrna D."/>
            <person name="Brommonschenkel S.H."/>
            <person name="Pasquali G."/>
            <person name="Byrne M."/>
            <person name="Rigault P."/>
            <person name="Tibbits J."/>
            <person name="Spokevicius A."/>
            <person name="Jones R.C."/>
            <person name="Steane D.A."/>
            <person name="Vaillancourt R.E."/>
            <person name="Potts B.M."/>
            <person name="Joubert F."/>
            <person name="Barry K."/>
            <person name="Pappas G.J."/>
            <person name="Strauss S.H."/>
            <person name="Jaiswal P."/>
            <person name="Grima-Pettenati J."/>
            <person name="Salse J."/>
            <person name="Van de Peer Y."/>
            <person name="Rokhsar D.S."/>
            <person name="Schmutz J."/>
        </authorList>
    </citation>
    <scope>NUCLEOTIDE SEQUENCE</scope>
    <source>
        <tissue evidence="1">Leaf extractions</tissue>
    </source>
</reference>
<evidence type="ECO:0000313" key="3">
    <source>
        <dbReference type="Proteomes" id="UP000030711"/>
    </source>
</evidence>
<organism evidence="2">
    <name type="scientific">Eucalyptus grandis</name>
    <name type="common">Flooded gum</name>
    <dbReference type="NCBI Taxonomy" id="71139"/>
    <lineage>
        <taxon>Eukaryota</taxon>
        <taxon>Viridiplantae</taxon>
        <taxon>Streptophyta</taxon>
        <taxon>Embryophyta</taxon>
        <taxon>Tracheophyta</taxon>
        <taxon>Spermatophyta</taxon>
        <taxon>Magnoliopsida</taxon>
        <taxon>eudicotyledons</taxon>
        <taxon>Gunneridae</taxon>
        <taxon>Pentapetalae</taxon>
        <taxon>rosids</taxon>
        <taxon>malvids</taxon>
        <taxon>Myrtales</taxon>
        <taxon>Myrtaceae</taxon>
        <taxon>Myrtoideae</taxon>
        <taxon>Eucalypteae</taxon>
        <taxon>Eucalyptus</taxon>
    </lineage>
</organism>
<protein>
    <submittedName>
        <fullName evidence="2">Uncharacterized protein</fullName>
    </submittedName>
</protein>
<accession>A0A058ZTW7</accession>
<reference evidence="1" key="3">
    <citation type="submission" date="2023-04" db="EMBL/GenBank/DDBJ databases">
        <title>WGS assembly of Eucalyptus grandis.</title>
        <authorList>
            <person name="Myburg A."/>
            <person name="Grattapaglia D."/>
            <person name="Tuskan G."/>
            <person name="Hellsten U."/>
            <person name="Hayes R."/>
            <person name="Grimwood J."/>
            <person name="Jenkins J."/>
            <person name="Lindquist E."/>
            <person name="Tice H."/>
            <person name="Bauer D."/>
            <person name="Goodstein D."/>
            <person name="Dubchak I."/>
            <person name="Poliakov A."/>
            <person name="Mizrachi E."/>
            <person name="Kullan A."/>
            <person name="Hussey S."/>
            <person name="Pinard D."/>
            <person name="Van D."/>
            <person name="Singh P."/>
            <person name="Van J."/>
            <person name="Silva-Junior O."/>
            <person name="Togawa R."/>
            <person name="Pappas M."/>
            <person name="Faria D."/>
            <person name="Sansaloni C."/>
            <person name="Petroli C."/>
            <person name="Yang X."/>
            <person name="Ranjan P."/>
            <person name="Tschaplinski T."/>
            <person name="Ye C."/>
            <person name="Li T."/>
            <person name="Sterck L."/>
            <person name="Vanneste K."/>
            <person name="Murat F."/>
            <person name="Soler M."/>
            <person name="Clemente H."/>
            <person name="Saidi N."/>
            <person name="Cassan-Wang H."/>
            <person name="Dunand C."/>
            <person name="Hefer C."/>
            <person name="Bornberg-Bauer E."/>
            <person name="Kersting A."/>
            <person name="Vining K."/>
            <person name="Amarasinghe V."/>
            <person name="Ranik M."/>
            <person name="Naithani S."/>
            <person name="Elser J."/>
            <person name="Boyd A."/>
            <person name="Liston A."/>
            <person name="Spatafora J."/>
            <person name="Dharmwardhana P."/>
            <person name="Raja R."/>
            <person name="Sullivan C."/>
            <person name="Romanel E."/>
            <person name="Alves-Ferreira M."/>
            <person name="Kulheim C."/>
            <person name="Foley W."/>
            <person name="Carocha V."/>
            <person name="Paiva J."/>
            <person name="Kudrna D."/>
            <person name="Brommonschenkel S."/>
            <person name="Pasquali G."/>
            <person name="Byrne M."/>
            <person name="Rigault P."/>
            <person name="Tibbits J."/>
            <person name="Spokevicius A."/>
            <person name="Jones R."/>
            <person name="Steane D."/>
            <person name="Vaillancourt R."/>
            <person name="Potts B."/>
            <person name="Joubert F."/>
            <person name="Barry K."/>
            <person name="Pappas G."/>
            <person name="Strauss S."/>
            <person name="Jaiswal P."/>
            <person name="Grima-Pettenati J."/>
            <person name="Salse J."/>
            <person name="Van D."/>
            <person name="Rokhsar D."/>
            <person name="Schmutz J."/>
        </authorList>
    </citation>
    <scope>NUCLEOTIDE SEQUENCE</scope>
    <source>
        <tissue evidence="1">Leaf extractions</tissue>
    </source>
</reference>
<dbReference type="EMBL" id="KK199303">
    <property type="protein sequence ID" value="KCW44450.1"/>
    <property type="molecule type" value="Genomic_DNA"/>
</dbReference>
<proteinExistence type="predicted"/>